<organism evidence="2 3">
    <name type="scientific">Nocardia implantans</name>
    <dbReference type="NCBI Taxonomy" id="3108168"/>
    <lineage>
        <taxon>Bacteria</taxon>
        <taxon>Bacillati</taxon>
        <taxon>Actinomycetota</taxon>
        <taxon>Actinomycetes</taxon>
        <taxon>Mycobacteriales</taxon>
        <taxon>Nocardiaceae</taxon>
        <taxon>Nocardia</taxon>
    </lineage>
</organism>
<reference evidence="2 3" key="1">
    <citation type="submission" date="2023-12" db="EMBL/GenBank/DDBJ databases">
        <title>novel species in genus Nocarida.</title>
        <authorList>
            <person name="Li Z."/>
        </authorList>
    </citation>
    <scope>NUCLEOTIDE SEQUENCE [LARGE SCALE GENOMIC DNA]</scope>
    <source>
        <strain evidence="2 3">CDC186</strain>
    </source>
</reference>
<accession>A0ABU6ATC0</accession>
<feature type="compositionally biased region" description="Low complexity" evidence="1">
    <location>
        <begin position="33"/>
        <end position="59"/>
    </location>
</feature>
<feature type="compositionally biased region" description="Basic and acidic residues" evidence="1">
    <location>
        <begin position="1"/>
        <end position="12"/>
    </location>
</feature>
<proteinExistence type="predicted"/>
<feature type="compositionally biased region" description="Polar residues" evidence="1">
    <location>
        <begin position="136"/>
        <end position="149"/>
    </location>
</feature>
<feature type="region of interest" description="Disordered" evidence="1">
    <location>
        <begin position="1"/>
        <end position="168"/>
    </location>
</feature>
<dbReference type="EMBL" id="JAYKYQ010000004">
    <property type="protein sequence ID" value="MEB3510708.1"/>
    <property type="molecule type" value="Genomic_DNA"/>
</dbReference>
<evidence type="ECO:0000256" key="1">
    <source>
        <dbReference type="SAM" id="MobiDB-lite"/>
    </source>
</evidence>
<comment type="caution">
    <text evidence="2">The sequence shown here is derived from an EMBL/GenBank/DDBJ whole genome shotgun (WGS) entry which is preliminary data.</text>
</comment>
<protein>
    <submittedName>
        <fullName evidence="2">Uncharacterized protein</fullName>
    </submittedName>
</protein>
<evidence type="ECO:0000313" key="2">
    <source>
        <dbReference type="EMBL" id="MEB3510708.1"/>
    </source>
</evidence>
<keyword evidence="3" id="KW-1185">Reference proteome</keyword>
<sequence length="227" mass="23035">MAGDQERDHEQGDPQARLPCRRNTPRKAKDSVAGSRGSRTARAASTTTARQAAATNAIRQPASAPRNVPAGMPSTEATATPEKTSEVAAVTERAGTSRAARLAAIAHTPPMPTPTSTRAPISTPKLGAAAAPRLPSASTASKPHSTTLRSARRSAAVTEGADSAATRPVTVNARPARPSLTRSAEPIGVSRPTGSISAVTTVNVLAVTAPTPSHPRSTETGCGASTC</sequence>
<evidence type="ECO:0000313" key="3">
    <source>
        <dbReference type="Proteomes" id="UP001348098"/>
    </source>
</evidence>
<dbReference type="Proteomes" id="UP001348098">
    <property type="component" value="Unassembled WGS sequence"/>
</dbReference>
<gene>
    <name evidence="2" type="ORF">U3653_11820</name>
</gene>
<name>A0ABU6ATC0_9NOCA</name>